<dbReference type="Proteomes" id="UP000778578">
    <property type="component" value="Unassembled WGS sequence"/>
</dbReference>
<keyword evidence="4" id="KW-1185">Reference proteome</keyword>
<reference evidence="3 4" key="1">
    <citation type="submission" date="2021-08" db="EMBL/GenBank/DDBJ databases">
        <title>WGS of actinomycetes from Thailand.</title>
        <authorList>
            <person name="Thawai C."/>
        </authorList>
    </citation>
    <scope>NUCLEOTIDE SEQUENCE [LARGE SCALE GENOMIC DNA]</scope>
    <source>
        <strain evidence="3 4">PLK6-54</strain>
    </source>
</reference>
<comment type="caution">
    <text evidence="3">The sequence shown here is derived from an EMBL/GenBank/DDBJ whole genome shotgun (WGS) entry which is preliminary data.</text>
</comment>
<evidence type="ECO:0000259" key="2">
    <source>
        <dbReference type="Pfam" id="PF04167"/>
    </source>
</evidence>
<organism evidence="3 4">
    <name type="scientific">Actinacidiphila acidipaludis</name>
    <dbReference type="NCBI Taxonomy" id="2873382"/>
    <lineage>
        <taxon>Bacteria</taxon>
        <taxon>Bacillati</taxon>
        <taxon>Actinomycetota</taxon>
        <taxon>Actinomycetes</taxon>
        <taxon>Kitasatosporales</taxon>
        <taxon>Streptomycetaceae</taxon>
        <taxon>Actinacidiphila</taxon>
    </lineage>
</organism>
<name>A0ABS7QI18_9ACTN</name>
<accession>A0ABS7QI18</accession>
<dbReference type="SUPFAM" id="SSF159234">
    <property type="entry name" value="FomD-like"/>
    <property type="match status" value="1"/>
</dbReference>
<dbReference type="InterPro" id="IPR007295">
    <property type="entry name" value="DUF402"/>
</dbReference>
<dbReference type="Gene3D" id="2.40.380.10">
    <property type="entry name" value="FomD-like"/>
    <property type="match status" value="1"/>
</dbReference>
<protein>
    <submittedName>
        <fullName evidence="3">DUF402 domain-containing protein</fullName>
    </submittedName>
</protein>
<sequence>MRRFTEGETVVRRDVFRGKVWSAHAFEAVEDAPEALVTAGRPGAEVLASTTWFQWLLTGDANVRLRALPDLAGGTWELGRWSWRDTALLQWVPPKAWFSVYAFHDASSEAGLTHWYVNFQRPMRRTAIGFDTFDLLVDLVVAPDLSRWDWKDEDEYAHGRRLGVVSETDHRAVRSAREEAVALIESRSGPFAAVDGWTAWRPDARRDAPVLPDDVLTAGLTGTA</sequence>
<keyword evidence="1" id="KW-0378">Hydrolase</keyword>
<evidence type="ECO:0000313" key="4">
    <source>
        <dbReference type="Proteomes" id="UP000778578"/>
    </source>
</evidence>
<gene>
    <name evidence="3" type="ORF">K7862_35075</name>
</gene>
<evidence type="ECO:0000256" key="1">
    <source>
        <dbReference type="ARBA" id="ARBA00022801"/>
    </source>
</evidence>
<evidence type="ECO:0000313" key="3">
    <source>
        <dbReference type="EMBL" id="MBY8882821.1"/>
    </source>
</evidence>
<dbReference type="Pfam" id="PF04167">
    <property type="entry name" value="DUF402"/>
    <property type="match status" value="1"/>
</dbReference>
<dbReference type="InterPro" id="IPR035930">
    <property type="entry name" value="FomD-like_sf"/>
</dbReference>
<dbReference type="PANTHER" id="PTHR39159:SF1">
    <property type="entry name" value="UPF0374 PROTEIN YGAC"/>
    <property type="match status" value="1"/>
</dbReference>
<feature type="domain" description="DUF402" evidence="2">
    <location>
        <begin position="73"/>
        <end position="187"/>
    </location>
</feature>
<proteinExistence type="predicted"/>
<dbReference type="InterPro" id="IPR050212">
    <property type="entry name" value="Ntdp-like"/>
</dbReference>
<dbReference type="EMBL" id="JAINZZ010000088">
    <property type="protein sequence ID" value="MBY8882821.1"/>
    <property type="molecule type" value="Genomic_DNA"/>
</dbReference>
<dbReference type="RefSeq" id="WP_222969446.1">
    <property type="nucleotide sequence ID" value="NZ_JAINZZ010000088.1"/>
</dbReference>
<dbReference type="PANTHER" id="PTHR39159">
    <property type="match status" value="1"/>
</dbReference>